<name>A0A9P6ZHC6_9AGAM</name>
<feature type="compositionally biased region" description="Polar residues" evidence="1">
    <location>
        <begin position="244"/>
        <end position="257"/>
    </location>
</feature>
<sequence length="554" mass="60427">MFLQVGYNHSSLCRLARTAKATSETALILSAARFAGCSLIIFSLCSFNFMHTFIEHEQDTGVWEVLPSTWWEIRYGSVSWSFDCRVPVPHPKPPHYHGSLLRTSRPRRRYTVLCKAKPFGPSQDPATLPHNSANEWPPFDPLNHNFIGVQVAEHVLRSYELDSGFTHSIMPDITFDELYNSRTKLSVDVDEEEVEFARSQWATLVQDLVGDIPLSRAISASDLDGGRPHSPLSSLEYDSEPSTDSDVLPSTPTQRSAFSDVEVHQPSPVLDARAISPPKALNVSARAFTPKSGSPSKFWVSPSPDPSSRSSSSPTTVNFVFPAINGNYQYLPPGLKKDDQGFYTSITPPDSPSRARFDSSRPSSRLSSTRLPQFLSDVQSRKASKTRVIVDQMRSTPAASKKARPRNHSKSSSDSSPGPSISHSDAGDKKSPGSAQGGDRDDSDPDSPFSPENPITPGRNGWMELPSSTASVKAVIPSSAARPSFPTSSPSSNAPFLIQPPAPPGPFYHLPRAPGYPYSYVAASVPPPPPPPTSWVPITAPSYPSSMYARPVVW</sequence>
<feature type="compositionally biased region" description="Low complexity" evidence="1">
    <location>
        <begin position="360"/>
        <end position="372"/>
    </location>
</feature>
<reference evidence="2" key="1">
    <citation type="journal article" date="2020" name="New Phytol.">
        <title>Comparative genomics reveals dynamic genome evolution in host specialist ectomycorrhizal fungi.</title>
        <authorList>
            <person name="Lofgren L.A."/>
            <person name="Nguyen N.H."/>
            <person name="Vilgalys R."/>
            <person name="Ruytinx J."/>
            <person name="Liao H.L."/>
            <person name="Branco S."/>
            <person name="Kuo A."/>
            <person name="LaButti K."/>
            <person name="Lipzen A."/>
            <person name="Andreopoulos W."/>
            <person name="Pangilinan J."/>
            <person name="Riley R."/>
            <person name="Hundley H."/>
            <person name="Na H."/>
            <person name="Barry K."/>
            <person name="Grigoriev I.V."/>
            <person name="Stajich J.E."/>
            <person name="Kennedy P.G."/>
        </authorList>
    </citation>
    <scope>NUCLEOTIDE SEQUENCE</scope>
    <source>
        <strain evidence="2">DOB743</strain>
    </source>
</reference>
<dbReference type="OrthoDB" id="2943086at2759"/>
<feature type="region of interest" description="Disordered" evidence="1">
    <location>
        <begin position="287"/>
        <end position="315"/>
    </location>
</feature>
<feature type="compositionally biased region" description="Low complexity" evidence="1">
    <location>
        <begin position="410"/>
        <end position="424"/>
    </location>
</feature>
<accession>A0A9P6ZHC6</accession>
<feature type="compositionally biased region" description="Polar residues" evidence="1">
    <location>
        <begin position="485"/>
        <end position="494"/>
    </location>
</feature>
<protein>
    <submittedName>
        <fullName evidence="2">Uncharacterized protein</fullName>
    </submittedName>
</protein>
<dbReference type="Proteomes" id="UP000714275">
    <property type="component" value="Unassembled WGS sequence"/>
</dbReference>
<dbReference type="AlphaFoldDB" id="A0A9P6ZHC6"/>
<evidence type="ECO:0000313" key="2">
    <source>
        <dbReference type="EMBL" id="KAG1763665.1"/>
    </source>
</evidence>
<organism evidence="2 3">
    <name type="scientific">Suillus placidus</name>
    <dbReference type="NCBI Taxonomy" id="48579"/>
    <lineage>
        <taxon>Eukaryota</taxon>
        <taxon>Fungi</taxon>
        <taxon>Dikarya</taxon>
        <taxon>Basidiomycota</taxon>
        <taxon>Agaricomycotina</taxon>
        <taxon>Agaricomycetes</taxon>
        <taxon>Agaricomycetidae</taxon>
        <taxon>Boletales</taxon>
        <taxon>Suillineae</taxon>
        <taxon>Suillaceae</taxon>
        <taxon>Suillus</taxon>
    </lineage>
</organism>
<comment type="caution">
    <text evidence="2">The sequence shown here is derived from an EMBL/GenBank/DDBJ whole genome shotgun (WGS) entry which is preliminary data.</text>
</comment>
<feature type="region of interest" description="Disordered" evidence="1">
    <location>
        <begin position="219"/>
        <end position="275"/>
    </location>
</feature>
<dbReference type="EMBL" id="JABBWD010000154">
    <property type="protein sequence ID" value="KAG1763665.1"/>
    <property type="molecule type" value="Genomic_DNA"/>
</dbReference>
<feature type="region of interest" description="Disordered" evidence="1">
    <location>
        <begin position="331"/>
        <end position="506"/>
    </location>
</feature>
<evidence type="ECO:0000313" key="3">
    <source>
        <dbReference type="Proteomes" id="UP000714275"/>
    </source>
</evidence>
<gene>
    <name evidence="2" type="ORF">EV702DRAFT_167236</name>
</gene>
<keyword evidence="3" id="KW-1185">Reference proteome</keyword>
<evidence type="ECO:0000256" key="1">
    <source>
        <dbReference type="SAM" id="MobiDB-lite"/>
    </source>
</evidence>
<proteinExistence type="predicted"/>